<proteinExistence type="inferred from homology"/>
<evidence type="ECO:0000256" key="6">
    <source>
        <dbReference type="ARBA" id="ARBA00038095"/>
    </source>
</evidence>
<dbReference type="EMBL" id="VFYP01000001">
    <property type="protein sequence ID" value="TPP09625.1"/>
    <property type="molecule type" value="Genomic_DNA"/>
</dbReference>
<comment type="caution">
    <text evidence="11">The sequence shown here is derived from an EMBL/GenBank/DDBJ whole genome shotgun (WGS) entry which is preliminary data.</text>
</comment>
<dbReference type="RefSeq" id="WP_140826007.1">
    <property type="nucleotide sequence ID" value="NZ_VFYP01000001.1"/>
</dbReference>
<evidence type="ECO:0000256" key="5">
    <source>
        <dbReference type="ARBA" id="ARBA00023315"/>
    </source>
</evidence>
<dbReference type="Pfam" id="PF13444">
    <property type="entry name" value="Acetyltransf_5"/>
    <property type="match status" value="1"/>
</dbReference>
<evidence type="ECO:0000256" key="2">
    <source>
        <dbReference type="ARBA" id="ARBA00022516"/>
    </source>
</evidence>
<dbReference type="InterPro" id="IPR016181">
    <property type="entry name" value="Acyl_CoA_acyltransferase"/>
</dbReference>
<accession>A0A504UFR1</accession>
<evidence type="ECO:0000256" key="8">
    <source>
        <dbReference type="ARBA" id="ARBA00039866"/>
    </source>
</evidence>
<comment type="function">
    <text evidence="9">Catalyzes the first step in the biosynthesis of ornithine lipids, which are phosphorus-free membrane lipids. Catalyzes the 3-hydroxyacyl-acyl carrier protein-dependent acylation of ornithine to form lyso-ornithine lipid (LOL).</text>
</comment>
<dbReference type="Gene3D" id="3.40.630.30">
    <property type="match status" value="1"/>
</dbReference>
<sequence>MSVDLIDRGMMLDVTSVAPPLAGSGTRDLLGRIGNLETRIARTEREIDAAQAVRYRVFVEEMKAQVSAEDARRGREVDSWDSLCDHLLVLDRSIEGDAEDQIVGTYRLLRHEVAIAHGGFYSGSEFGVDALVARHPGKRFMELGRSCVLPQYRTKRTVELLWQGCWAYALQNRIDAMFGCGSFPGTQPEEHALALSFLYHNALAKGEWAVDALPHLYREMDLMPSEAVNPRRALFSMPPLIKGYLRLGAMVGNGAVVDQAFNTTDVLIILPISSISGRYVNYYGADAGRFASAS</sequence>
<evidence type="ECO:0000313" key="12">
    <source>
        <dbReference type="Proteomes" id="UP000316429"/>
    </source>
</evidence>
<keyword evidence="12" id="KW-1185">Reference proteome</keyword>
<evidence type="ECO:0000256" key="1">
    <source>
        <dbReference type="ARBA" id="ARBA00005189"/>
    </source>
</evidence>
<keyword evidence="4" id="KW-0443">Lipid metabolism</keyword>
<reference evidence="11 12" key="1">
    <citation type="submission" date="2019-06" db="EMBL/GenBank/DDBJ databases">
        <title>Rhizobium sp. CL12 isolated from roots of soybean.</title>
        <authorList>
            <person name="Wang C."/>
        </authorList>
    </citation>
    <scope>NUCLEOTIDE SEQUENCE [LARGE SCALE GENOMIC DNA]</scope>
    <source>
        <strain evidence="11 12">CL12</strain>
    </source>
</reference>
<evidence type="ECO:0000256" key="10">
    <source>
        <dbReference type="ARBA" id="ARBA00047785"/>
    </source>
</evidence>
<dbReference type="EC" id="2.3.2.30" evidence="7"/>
<comment type="pathway">
    <text evidence="1">Lipid metabolism.</text>
</comment>
<dbReference type="GO" id="GO:0043810">
    <property type="term" value="F:ornithine-acyl [acyl carrier protein] N-acyltransferase activity"/>
    <property type="evidence" value="ECO:0007669"/>
    <property type="project" value="UniProtKB-EC"/>
</dbReference>
<evidence type="ECO:0000256" key="7">
    <source>
        <dbReference type="ARBA" id="ARBA00039058"/>
    </source>
</evidence>
<comment type="similarity">
    <text evidence="6">Belongs to the acetyltransferase family. OlsB subfamily.</text>
</comment>
<dbReference type="OrthoDB" id="9787072at2"/>
<gene>
    <name evidence="11" type="ORF">FJQ55_01740</name>
</gene>
<dbReference type="Proteomes" id="UP000316429">
    <property type="component" value="Unassembled WGS sequence"/>
</dbReference>
<evidence type="ECO:0000256" key="3">
    <source>
        <dbReference type="ARBA" id="ARBA00022679"/>
    </source>
</evidence>
<evidence type="ECO:0000313" key="11">
    <source>
        <dbReference type="EMBL" id="TPP09625.1"/>
    </source>
</evidence>
<dbReference type="GO" id="GO:0006629">
    <property type="term" value="P:lipid metabolic process"/>
    <property type="evidence" value="ECO:0007669"/>
    <property type="project" value="UniProtKB-KW"/>
</dbReference>
<dbReference type="AlphaFoldDB" id="A0A504UFR1"/>
<comment type="catalytic activity">
    <reaction evidence="10">
        <text>a (3R)-hydroxyacyl-[ACP] + L-ornithine = a lyso-ornithine lipid + holo-[ACP] + H(+)</text>
        <dbReference type="Rhea" id="RHEA:20633"/>
        <dbReference type="Rhea" id="RHEA-COMP:9685"/>
        <dbReference type="Rhea" id="RHEA-COMP:9945"/>
        <dbReference type="ChEBI" id="CHEBI:15378"/>
        <dbReference type="ChEBI" id="CHEBI:46911"/>
        <dbReference type="ChEBI" id="CHEBI:64479"/>
        <dbReference type="ChEBI" id="CHEBI:78827"/>
        <dbReference type="ChEBI" id="CHEBI:138482"/>
        <dbReference type="EC" id="2.3.2.30"/>
    </reaction>
    <physiologicalReaction direction="left-to-right" evidence="10">
        <dbReference type="Rhea" id="RHEA:20634"/>
    </physiologicalReaction>
</comment>
<keyword evidence="2" id="KW-0444">Lipid biosynthesis</keyword>
<evidence type="ECO:0000256" key="4">
    <source>
        <dbReference type="ARBA" id="ARBA00023098"/>
    </source>
</evidence>
<dbReference type="SUPFAM" id="SSF55729">
    <property type="entry name" value="Acyl-CoA N-acyltransferases (Nat)"/>
    <property type="match status" value="1"/>
</dbReference>
<keyword evidence="5" id="KW-0012">Acyltransferase</keyword>
<dbReference type="InterPro" id="IPR052351">
    <property type="entry name" value="Ornithine_N-alpha-AT"/>
</dbReference>
<organism evidence="11 12">
    <name type="scientific">Rhizobium glycinendophyticum</name>
    <dbReference type="NCBI Taxonomy" id="2589807"/>
    <lineage>
        <taxon>Bacteria</taxon>
        <taxon>Pseudomonadati</taxon>
        <taxon>Pseudomonadota</taxon>
        <taxon>Alphaproteobacteria</taxon>
        <taxon>Hyphomicrobiales</taxon>
        <taxon>Rhizobiaceae</taxon>
        <taxon>Rhizobium/Agrobacterium group</taxon>
        <taxon>Rhizobium</taxon>
    </lineage>
</organism>
<name>A0A504UFR1_9HYPH</name>
<keyword evidence="3 11" id="KW-0808">Transferase</keyword>
<protein>
    <recommendedName>
        <fullName evidence="8">L-ornithine N(alpha)-acyltransferase</fullName>
        <ecNumber evidence="7">2.3.2.30</ecNumber>
    </recommendedName>
</protein>
<dbReference type="PANTHER" id="PTHR37323">
    <property type="entry name" value="GCN5-RELATED N-ACETYLTRANSFERASE"/>
    <property type="match status" value="1"/>
</dbReference>
<dbReference type="PANTHER" id="PTHR37323:SF1">
    <property type="entry name" value="L-ORNITHINE N(ALPHA)-ACYLTRANSFERASE"/>
    <property type="match status" value="1"/>
</dbReference>
<evidence type="ECO:0000256" key="9">
    <source>
        <dbReference type="ARBA" id="ARBA00045724"/>
    </source>
</evidence>